<proteinExistence type="predicted"/>
<evidence type="ECO:0000313" key="2">
    <source>
        <dbReference type="Proteomes" id="UP000193577"/>
    </source>
</evidence>
<gene>
    <name evidence="1" type="ORF">B8W67_19310</name>
</gene>
<dbReference type="OrthoDB" id="4712280at2"/>
<dbReference type="RefSeq" id="WP_085305750.1">
    <property type="nucleotide sequence ID" value="NZ_AP022594.1"/>
</dbReference>
<evidence type="ECO:0000313" key="1">
    <source>
        <dbReference type="EMBL" id="OSC24890.1"/>
    </source>
</evidence>
<dbReference type="EMBL" id="NCXO01000074">
    <property type="protein sequence ID" value="OSC24890.1"/>
    <property type="molecule type" value="Genomic_DNA"/>
</dbReference>
<sequence>MPWYPGADRRYLTQYWDGGRWLILLTESALRLENTWIALDDIAEVAYWSRTYMSFGTPYYAPRPRVERAFSVTDVHGTVTTLAMNWPGYFDNDEKRVAFSGLVEISRRMIEPRITERILATLHRGEQFTVKDGWAYLSLHRDGMTARTLRTHQAAWSDFYTVDVNPYFNNMDPIELTGQARLWVTRGGKPHLMTGLTTMVPNAVVLGSLLPACARRFGAR</sequence>
<reference evidence="1 2" key="1">
    <citation type="submission" date="2017-04" db="EMBL/GenBank/DDBJ databases">
        <title>The new phylogeny of genus Mycobacterium.</title>
        <authorList>
            <person name="Tortoli E."/>
            <person name="Trovato A."/>
            <person name="Cirillo D.M."/>
        </authorList>
    </citation>
    <scope>NUCLEOTIDE SEQUENCE [LARGE SCALE GENOMIC DNA]</scope>
    <source>
        <strain evidence="1 2">KCTC 19819</strain>
    </source>
</reference>
<protein>
    <submittedName>
        <fullName evidence="1">Uncharacterized protein</fullName>
    </submittedName>
</protein>
<keyword evidence="2" id="KW-1185">Reference proteome</keyword>
<organism evidence="1 2">
    <name type="scientific">Mycolicibacillus koreensis</name>
    <dbReference type="NCBI Taxonomy" id="1069220"/>
    <lineage>
        <taxon>Bacteria</taxon>
        <taxon>Bacillati</taxon>
        <taxon>Actinomycetota</taxon>
        <taxon>Actinomycetes</taxon>
        <taxon>Mycobacteriales</taxon>
        <taxon>Mycobacteriaceae</taxon>
        <taxon>Mycolicibacillus</taxon>
    </lineage>
</organism>
<accession>A0A7I7SEM6</accession>
<dbReference type="AlphaFoldDB" id="A0A7I7SEM6"/>
<name>A0A7I7SEM6_9MYCO</name>
<dbReference type="Proteomes" id="UP000193577">
    <property type="component" value="Unassembled WGS sequence"/>
</dbReference>
<comment type="caution">
    <text evidence="1">The sequence shown here is derived from an EMBL/GenBank/DDBJ whole genome shotgun (WGS) entry which is preliminary data.</text>
</comment>